<sequence length="50" mass="6429">MIHDNDLKELHNRFFKMMGCKPRRKKKSHQWWESPWLDYDDPRNCYYEVR</sequence>
<dbReference type="Proteomes" id="UP000240482">
    <property type="component" value="Segment"/>
</dbReference>
<gene>
    <name evidence="1" type="ORF">PRTG_00040</name>
</gene>
<organism evidence="1 2">
    <name type="scientific">Prochlorococcus phage P-SSM5</name>
    <dbReference type="NCBI Taxonomy" id="536454"/>
    <lineage>
        <taxon>Viruses</taxon>
        <taxon>Duplodnaviria</taxon>
        <taxon>Heunggongvirae</taxon>
        <taxon>Uroviricota</taxon>
        <taxon>Caudoviricetes</taxon>
        <taxon>Pantevenvirales</taxon>
        <taxon>Kyanoviridae</taxon>
        <taxon>Salacisavirus</taxon>
        <taxon>Salacisavirus pssm2</taxon>
    </lineage>
</organism>
<protein>
    <submittedName>
        <fullName evidence="1">Uncharacterized protein</fullName>
    </submittedName>
</protein>
<dbReference type="EMBL" id="HQ632825">
    <property type="protein sequence ID" value="AGN12198.1"/>
    <property type="molecule type" value="Genomic_DNA"/>
</dbReference>
<evidence type="ECO:0000313" key="2">
    <source>
        <dbReference type="Proteomes" id="UP000240482"/>
    </source>
</evidence>
<evidence type="ECO:0000313" key="1">
    <source>
        <dbReference type="EMBL" id="AGN12198.1"/>
    </source>
</evidence>
<reference evidence="1 2" key="1">
    <citation type="submission" date="2010-10" db="EMBL/GenBank/DDBJ databases">
        <title>The Genome Sequence of Prochlorococcus phage P-SSM5.</title>
        <authorList>
            <consortium name="The Broad Institute Genome Sequencing Platform"/>
            <person name="Henn M.R."/>
            <person name="Sullivan M.S."/>
            <person name="Osburne M.S."/>
            <person name="Levin J."/>
            <person name="Malboeuf C."/>
            <person name="Casali M."/>
            <person name="Russ C."/>
            <person name="Lennon N."/>
            <person name="Chapman S.B."/>
            <person name="Erlich R."/>
            <person name="Young S.K."/>
            <person name="Yandava C."/>
            <person name="Zeng Q."/>
            <person name="Alvarado L."/>
            <person name="Anderson S."/>
            <person name="Berlin A."/>
            <person name="Chen Z."/>
            <person name="Freedman E."/>
            <person name="Gellesch M."/>
            <person name="Goldberg J."/>
            <person name="Green L."/>
            <person name="Griggs A."/>
            <person name="Gujja S."/>
            <person name="Heilman E.R."/>
            <person name="Heiman D."/>
            <person name="Hollinger A."/>
            <person name="Howarth C."/>
            <person name="Larson L."/>
            <person name="Mehta T."/>
            <person name="Pearson M."/>
            <person name="Roberts A."/>
            <person name="Ryan E."/>
            <person name="Saif S."/>
            <person name="Shea T."/>
            <person name="Shenoy N."/>
            <person name="Sisk P."/>
            <person name="Stolte C."/>
            <person name="Sykes S."/>
            <person name="White J."/>
            <person name="Yu Q."/>
            <person name="Coleman M.L."/>
            <person name="Huang K.H."/>
            <person name="Weigele P.R."/>
            <person name="DeFrancesco A.S."/>
            <person name="Kern S.E."/>
            <person name="Thompson L.R."/>
            <person name="Fu R."/>
            <person name="Hombeck B."/>
            <person name="Chisholm S.W."/>
            <person name="Haas B."/>
            <person name="Nusbaum C."/>
            <person name="Birren B."/>
        </authorList>
    </citation>
    <scope>NUCLEOTIDE SEQUENCE [LARGE SCALE GENOMIC DNA]</scope>
    <source>
        <strain evidence="1 2">P-SSM5</strain>
    </source>
</reference>
<name>R9S8J2_9CAUD</name>
<proteinExistence type="predicted"/>
<accession>R9S8J2</accession>